<dbReference type="PANTHER" id="PTHR10000">
    <property type="entry name" value="PHOSPHOSERINE PHOSPHATASE"/>
    <property type="match status" value="1"/>
</dbReference>
<organism evidence="1 2">
    <name type="scientific">Schaalia cardiffensis F0333</name>
    <dbReference type="NCBI Taxonomy" id="888050"/>
    <lineage>
        <taxon>Bacteria</taxon>
        <taxon>Bacillati</taxon>
        <taxon>Actinomycetota</taxon>
        <taxon>Actinomycetes</taxon>
        <taxon>Actinomycetales</taxon>
        <taxon>Actinomycetaceae</taxon>
        <taxon>Schaalia</taxon>
    </lineage>
</organism>
<dbReference type="InterPro" id="IPR036412">
    <property type="entry name" value="HAD-like_sf"/>
</dbReference>
<dbReference type="InterPro" id="IPR000150">
    <property type="entry name" value="Cof"/>
</dbReference>
<dbReference type="SFLD" id="SFLDG01140">
    <property type="entry name" value="C2.B:_Phosphomannomutase_and_P"/>
    <property type="match status" value="1"/>
</dbReference>
<protein>
    <submittedName>
        <fullName evidence="1">IIB family HAD hydrolase</fullName>
    </submittedName>
</protein>
<evidence type="ECO:0000313" key="2">
    <source>
        <dbReference type="Proteomes" id="UP000013015"/>
    </source>
</evidence>
<dbReference type="PATRIC" id="fig|888050.3.peg.909"/>
<dbReference type="EMBL" id="AQHZ01000015">
    <property type="protein sequence ID" value="ENO18394.1"/>
    <property type="molecule type" value="Genomic_DNA"/>
</dbReference>
<dbReference type="PANTHER" id="PTHR10000:SF53">
    <property type="entry name" value="5-AMINO-6-(5-PHOSPHO-D-RIBITYLAMINO)URACIL PHOSPHATASE YBJI-RELATED"/>
    <property type="match status" value="1"/>
</dbReference>
<dbReference type="NCBIfam" id="TIGR00099">
    <property type="entry name" value="Cof-subfamily"/>
    <property type="match status" value="1"/>
</dbReference>
<dbReference type="HOGENOM" id="CLU_044146_5_1_11"/>
<name>N6WDT1_9ACTO</name>
<dbReference type="Pfam" id="PF08282">
    <property type="entry name" value="Hydrolase_3"/>
    <property type="match status" value="1"/>
</dbReference>
<dbReference type="Gene3D" id="3.30.1240.10">
    <property type="match status" value="1"/>
</dbReference>
<evidence type="ECO:0000313" key="1">
    <source>
        <dbReference type="EMBL" id="ENO18394.1"/>
    </source>
</evidence>
<dbReference type="eggNOG" id="COG0561">
    <property type="taxonomic scope" value="Bacteria"/>
</dbReference>
<keyword evidence="1" id="KW-0378">Hydrolase</keyword>
<dbReference type="InterPro" id="IPR006379">
    <property type="entry name" value="HAD-SF_hydro_IIB"/>
</dbReference>
<accession>N6WDT1</accession>
<dbReference type="STRING" id="888050.HMPREF9004_0963"/>
<dbReference type="GO" id="GO:0016791">
    <property type="term" value="F:phosphatase activity"/>
    <property type="evidence" value="ECO:0007669"/>
    <property type="project" value="TreeGrafter"/>
</dbReference>
<proteinExistence type="predicted"/>
<dbReference type="Gene3D" id="3.40.50.1000">
    <property type="entry name" value="HAD superfamily/HAD-like"/>
    <property type="match status" value="1"/>
</dbReference>
<dbReference type="SUPFAM" id="SSF56784">
    <property type="entry name" value="HAD-like"/>
    <property type="match status" value="1"/>
</dbReference>
<reference evidence="1 2" key="1">
    <citation type="submission" date="2013-03" db="EMBL/GenBank/DDBJ databases">
        <title>Reference genome for the Human Microbiome Project.</title>
        <authorList>
            <person name="Aqrawi P."/>
            <person name="Ayvaz T."/>
            <person name="Bess C."/>
            <person name="Blankenburg K."/>
            <person name="Coyle M."/>
            <person name="Deng J."/>
            <person name="Forbes L."/>
            <person name="Fowler G."/>
            <person name="Francisco L."/>
            <person name="Fu Q."/>
            <person name="Gibbs R."/>
            <person name="Gross S."/>
            <person name="Gubbala S."/>
            <person name="Hale W."/>
            <person name="Hemphill L."/>
            <person name="Highlander S."/>
            <person name="Hirani K."/>
            <person name="Jackson L."/>
            <person name="Jakkamsetti A."/>
            <person name="Javaid M."/>
            <person name="Jayaseelan J.C."/>
            <person name="Jiang H."/>
            <person name="Joshi V."/>
            <person name="Korchina V."/>
            <person name="Kovar C."/>
            <person name="Lara F."/>
            <person name="Lee S."/>
            <person name="Liu Y."/>
            <person name="Mata R."/>
            <person name="Mathew T."/>
            <person name="Munidasa M."/>
            <person name="Muzny D."/>
            <person name="Nazareth L."/>
            <person name="Ngo R."/>
            <person name="Nguyen L."/>
            <person name="Nguyen N."/>
            <person name="Okwuonu G."/>
            <person name="Ongeri F."/>
            <person name="Palculict T."/>
            <person name="Patil S."/>
            <person name="Petrosino J."/>
            <person name="Pham C."/>
            <person name="Pham P."/>
            <person name="Pu L.-L."/>
            <person name="Qin X."/>
            <person name="Qu J."/>
            <person name="Reid J."/>
            <person name="Ross M."/>
            <person name="Ruth R."/>
            <person name="Saada N."/>
            <person name="San Lucas F."/>
            <person name="Santibanez J."/>
            <person name="Shang Y."/>
            <person name="Simmons D."/>
            <person name="Song X.-Z."/>
            <person name="Tang L.-Y."/>
            <person name="Thornton R."/>
            <person name="Warren J."/>
            <person name="Weissenberger G."/>
            <person name="Wilczek-Boney K."/>
            <person name="Worley K."/>
            <person name="Youmans B."/>
            <person name="Zhang J."/>
            <person name="Zhang L."/>
            <person name="Zhao Z."/>
            <person name="Zhou C."/>
            <person name="Zhu D."/>
            <person name="Zhu Y."/>
        </authorList>
    </citation>
    <scope>NUCLEOTIDE SEQUENCE [LARGE SCALE GENOMIC DNA]</scope>
    <source>
        <strain evidence="1 2">F0333</strain>
    </source>
</reference>
<dbReference type="CDD" id="cd07518">
    <property type="entry name" value="HAD_YbiV-Like"/>
    <property type="match status" value="1"/>
</dbReference>
<dbReference type="GO" id="GO:0005829">
    <property type="term" value="C:cytosol"/>
    <property type="evidence" value="ECO:0007669"/>
    <property type="project" value="TreeGrafter"/>
</dbReference>
<dbReference type="GO" id="GO:0000287">
    <property type="term" value="F:magnesium ion binding"/>
    <property type="evidence" value="ECO:0007669"/>
    <property type="project" value="TreeGrafter"/>
</dbReference>
<dbReference type="SFLD" id="SFLDS00003">
    <property type="entry name" value="Haloacid_Dehalogenase"/>
    <property type="match status" value="1"/>
</dbReference>
<dbReference type="NCBIfam" id="TIGR01484">
    <property type="entry name" value="HAD-SF-IIB"/>
    <property type="match status" value="1"/>
</dbReference>
<dbReference type="AlphaFoldDB" id="N6WDT1"/>
<gene>
    <name evidence="1" type="ORF">HMPREF9004_0963</name>
</gene>
<comment type="caution">
    <text evidence="1">The sequence shown here is derived from an EMBL/GenBank/DDBJ whole genome shotgun (WGS) entry which is preliminary data.</text>
</comment>
<sequence>MRISENHGMTEPLPSDLSAYAGLCELRLVGVDMDGTLLDDQKRFPPKLDELLDELDSRGIVFAPASGRQVWTLLDMFPNRPGMTVIAENGAIVMKDGVEVSSSPLDHETVSRAIDLVRAEVKAGRNAGLLLCGKQFAYIERHDEPFTSQVDPYYHRVLKVSDQHEVVAKMESDAIDDDVIKLAVLDLEEVTPIAEKTLGLFADTHQFAISGLNWADLQLRGVDKGRALRALQEAIGVSPAQTAAFGDFHNDLSMLAQAEWSFAMANAHADVIEAARFVAPSNNEDGVGQVLRTLLNG</sequence>
<dbReference type="InterPro" id="IPR023214">
    <property type="entry name" value="HAD_sf"/>
</dbReference>
<keyword evidence="2" id="KW-1185">Reference proteome</keyword>
<dbReference type="Proteomes" id="UP000013015">
    <property type="component" value="Unassembled WGS sequence"/>
</dbReference>